<dbReference type="PIRSF" id="PIRSF006247">
    <property type="entry name" value="TrkH"/>
    <property type="match status" value="1"/>
</dbReference>
<feature type="binding site" evidence="12">
    <location>
        <position position="429"/>
    </location>
    <ligand>
        <name>K(+)</name>
        <dbReference type="ChEBI" id="CHEBI:29103"/>
    </ligand>
</feature>
<evidence type="ECO:0000256" key="7">
    <source>
        <dbReference type="ARBA" id="ARBA00022692"/>
    </source>
</evidence>
<evidence type="ECO:0000256" key="6">
    <source>
        <dbReference type="ARBA" id="ARBA00022538"/>
    </source>
</evidence>
<evidence type="ECO:0000256" key="13">
    <source>
        <dbReference type="SAM" id="Phobius"/>
    </source>
</evidence>
<evidence type="ECO:0000256" key="10">
    <source>
        <dbReference type="ARBA" id="ARBA00023065"/>
    </source>
</evidence>
<organism evidence="14 15">
    <name type="scientific">Faecalibacterium prausnitzii</name>
    <dbReference type="NCBI Taxonomy" id="853"/>
    <lineage>
        <taxon>Bacteria</taxon>
        <taxon>Bacillati</taxon>
        <taxon>Bacillota</taxon>
        <taxon>Clostridia</taxon>
        <taxon>Eubacteriales</taxon>
        <taxon>Oscillospiraceae</taxon>
        <taxon>Faecalibacterium</taxon>
    </lineage>
</organism>
<keyword evidence="8 12" id="KW-0630">Potassium</keyword>
<reference evidence="14 15" key="1">
    <citation type="submission" date="2018-02" db="EMBL/GenBank/DDBJ databases">
        <title>Complete genome sequencing of Faecalibacterium prausnitzii strains isolated from the human gut.</title>
        <authorList>
            <person name="Fitzgerald B.C."/>
            <person name="Shkoporov A.N."/>
            <person name="Ross P.R."/>
            <person name="Hill C."/>
        </authorList>
    </citation>
    <scope>NUCLEOTIDE SEQUENCE [LARGE SCALE GENOMIC DNA]</scope>
    <source>
        <strain evidence="14 15">APC942/8-14-2</strain>
    </source>
</reference>
<gene>
    <name evidence="14" type="ORF">C4N25_04900</name>
</gene>
<keyword evidence="10" id="KW-0406">Ion transport</keyword>
<feature type="binding site" evidence="12">
    <location>
        <position position="110"/>
    </location>
    <ligand>
        <name>K(+)</name>
        <dbReference type="ChEBI" id="CHEBI:29103"/>
    </ligand>
</feature>
<dbReference type="GO" id="GO:0046872">
    <property type="term" value="F:metal ion binding"/>
    <property type="evidence" value="ECO:0007669"/>
    <property type="project" value="UniProtKB-KW"/>
</dbReference>
<sequence length="480" mass="52264">MNYAIVFRLLSYILFCEAALLLLPATASLCYGEWSVLGVFVLTAALCLVLGLLLRRIKPSSKVFYMREGFATTALSWVVISIMGAIPFVLTGCIPNPVDAMFETVSGFTTTGASILPAVEGLPKGVLFWRSFTHWIGGMGVLVFLLSLLPLTGGSHVNLMKAESPGPQVDKLVPKVQSTAKILYGIYFALTVLEFLFLLVGRMPVFDAMLTAFGTAGTGGFGFKNDSFGSLSPYIQWVVTIFMILFGVNFNTYFLLLLRRFRRAAASEEVRGYFLIILVAIGIITLNIHGMYDSLGVALRHAAFQVGSIITTTGFSSCDFDLWPTLSKEVLVMLMFVGACAGSTGGGIKVSRILILGKTLGKELKQALHPQVVAPARMDGKLINHETIRATNVFLAAYIFIFAASLFFISLDGFDMVTNFTAIAATLNNIGPGLNQVGPMMNFGGFSNPAKLVMIFDMLAGRLEIFPMLVLFLPDTWRKF</sequence>
<dbReference type="PANTHER" id="PTHR32024:SF2">
    <property type="entry name" value="TRK SYSTEM POTASSIUM UPTAKE PROTEIN TRKG-RELATED"/>
    <property type="match status" value="1"/>
</dbReference>
<keyword evidence="7 13" id="KW-0812">Transmembrane</keyword>
<dbReference type="GO" id="GO:0015379">
    <property type="term" value="F:potassium:chloride symporter activity"/>
    <property type="evidence" value="ECO:0007669"/>
    <property type="project" value="InterPro"/>
</dbReference>
<feature type="transmembrane region" description="Helical" evidence="13">
    <location>
        <begin position="234"/>
        <end position="258"/>
    </location>
</feature>
<dbReference type="Pfam" id="PF02386">
    <property type="entry name" value="TrkH"/>
    <property type="match status" value="1"/>
</dbReference>
<dbReference type="EMBL" id="PRKZ01000002">
    <property type="protein sequence ID" value="RAW51331.1"/>
    <property type="molecule type" value="Genomic_DNA"/>
</dbReference>
<proteinExistence type="inferred from homology"/>
<keyword evidence="11 13" id="KW-0472">Membrane</keyword>
<feature type="transmembrane region" description="Helical" evidence="13">
    <location>
        <begin position="69"/>
        <end position="90"/>
    </location>
</feature>
<comment type="similarity">
    <text evidence="2">Belongs to the TrkH potassium transport family.</text>
</comment>
<feature type="transmembrane region" description="Helical" evidence="13">
    <location>
        <begin position="393"/>
        <end position="411"/>
    </location>
</feature>
<keyword evidence="3" id="KW-0813">Transport</keyword>
<keyword evidence="5" id="KW-0997">Cell inner membrane</keyword>
<feature type="transmembrane region" description="Helical" evidence="13">
    <location>
        <begin position="132"/>
        <end position="151"/>
    </location>
</feature>
<feature type="transmembrane region" description="Helical" evidence="13">
    <location>
        <begin position="182"/>
        <end position="200"/>
    </location>
</feature>
<evidence type="ECO:0000313" key="15">
    <source>
        <dbReference type="Proteomes" id="UP000251634"/>
    </source>
</evidence>
<evidence type="ECO:0000256" key="9">
    <source>
        <dbReference type="ARBA" id="ARBA00022989"/>
    </source>
</evidence>
<feature type="transmembrane region" description="Helical" evidence="13">
    <location>
        <begin position="37"/>
        <end position="57"/>
    </location>
</feature>
<keyword evidence="9 13" id="KW-1133">Transmembrane helix</keyword>
<dbReference type="PANTHER" id="PTHR32024">
    <property type="entry name" value="TRK SYSTEM POTASSIUM UPTAKE PROTEIN TRKG-RELATED"/>
    <property type="match status" value="1"/>
</dbReference>
<name>A0A329TNQ2_9FIRM</name>
<feature type="binding site" evidence="12">
    <location>
        <position position="219"/>
    </location>
    <ligand>
        <name>K(+)</name>
        <dbReference type="ChEBI" id="CHEBI:29103"/>
    </ligand>
</feature>
<evidence type="ECO:0000256" key="11">
    <source>
        <dbReference type="ARBA" id="ARBA00023136"/>
    </source>
</evidence>
<keyword evidence="6" id="KW-0633">Potassium transport</keyword>
<evidence type="ECO:0000256" key="5">
    <source>
        <dbReference type="ARBA" id="ARBA00022519"/>
    </source>
</evidence>
<protein>
    <submittedName>
        <fullName evidence="14">Potassium transporter KefA</fullName>
    </submittedName>
</protein>
<evidence type="ECO:0000256" key="4">
    <source>
        <dbReference type="ARBA" id="ARBA00022475"/>
    </source>
</evidence>
<accession>A0A329TNQ2</accession>
<feature type="binding site" evidence="12">
    <location>
        <position position="312"/>
    </location>
    <ligand>
        <name>K(+)</name>
        <dbReference type="ChEBI" id="CHEBI:29103"/>
    </ligand>
</feature>
<dbReference type="GO" id="GO:0005886">
    <property type="term" value="C:plasma membrane"/>
    <property type="evidence" value="ECO:0007669"/>
    <property type="project" value="UniProtKB-SubCell"/>
</dbReference>
<keyword evidence="4" id="KW-1003">Cell membrane</keyword>
<comment type="subcellular location">
    <subcellularLocation>
        <location evidence="1">Cell inner membrane</location>
        <topology evidence="1">Multi-pass membrane protein</topology>
    </subcellularLocation>
</comment>
<feature type="transmembrane region" description="Helical" evidence="13">
    <location>
        <begin position="452"/>
        <end position="473"/>
    </location>
</feature>
<comment type="caution">
    <text evidence="14">The sequence shown here is derived from an EMBL/GenBank/DDBJ whole genome shotgun (WGS) entry which is preliminary data.</text>
</comment>
<feature type="binding site" evidence="12">
    <location>
        <position position="111"/>
    </location>
    <ligand>
        <name>K(+)</name>
        <dbReference type="ChEBI" id="CHEBI:29103"/>
    </ligand>
</feature>
<evidence type="ECO:0000256" key="8">
    <source>
        <dbReference type="ARBA" id="ARBA00022958"/>
    </source>
</evidence>
<feature type="binding site" evidence="12">
    <location>
        <position position="313"/>
    </location>
    <ligand>
        <name>K(+)</name>
        <dbReference type="ChEBI" id="CHEBI:29103"/>
    </ligand>
</feature>
<evidence type="ECO:0000313" key="14">
    <source>
        <dbReference type="EMBL" id="RAW51331.1"/>
    </source>
</evidence>
<dbReference type="Proteomes" id="UP000251634">
    <property type="component" value="Unassembled WGS sequence"/>
</dbReference>
<dbReference type="AlphaFoldDB" id="A0A329TNQ2"/>
<feature type="transmembrane region" description="Helical" evidence="13">
    <location>
        <begin position="330"/>
        <end position="348"/>
    </location>
</feature>
<dbReference type="InterPro" id="IPR004772">
    <property type="entry name" value="TrkH"/>
</dbReference>
<evidence type="ECO:0000256" key="1">
    <source>
        <dbReference type="ARBA" id="ARBA00004429"/>
    </source>
</evidence>
<evidence type="ECO:0000256" key="12">
    <source>
        <dbReference type="PIRSR" id="PIRSR006247-1"/>
    </source>
</evidence>
<feature type="transmembrane region" description="Helical" evidence="13">
    <location>
        <begin position="270"/>
        <end position="292"/>
    </location>
</feature>
<keyword evidence="12" id="KW-0479">Metal-binding</keyword>
<dbReference type="InterPro" id="IPR003445">
    <property type="entry name" value="Cat_transpt"/>
</dbReference>
<evidence type="ECO:0000256" key="3">
    <source>
        <dbReference type="ARBA" id="ARBA00022448"/>
    </source>
</evidence>
<dbReference type="RefSeq" id="WP_112115187.1">
    <property type="nucleotide sequence ID" value="NZ_PRKZ01000002.1"/>
</dbReference>
<evidence type="ECO:0000256" key="2">
    <source>
        <dbReference type="ARBA" id="ARBA00009137"/>
    </source>
</evidence>